<dbReference type="SUPFAM" id="SSF55920">
    <property type="entry name" value="Creatinase/aminopeptidase"/>
    <property type="match status" value="1"/>
</dbReference>
<evidence type="ECO:0000313" key="4">
    <source>
        <dbReference type="EMBL" id="HJG95774.1"/>
    </source>
</evidence>
<dbReference type="Pfam" id="PF01321">
    <property type="entry name" value="Creatinase_N"/>
    <property type="match status" value="1"/>
</dbReference>
<accession>A0A921MZX0</accession>
<dbReference type="Proteomes" id="UP000776700">
    <property type="component" value="Unassembled WGS sequence"/>
</dbReference>
<feature type="non-terminal residue" evidence="4">
    <location>
        <position position="351"/>
    </location>
</feature>
<sequence length="351" mass="39733">MKLNRLNKILSKMEDSNIPQMLVTDPNSIFYLTGKMINPGERLLALYLNINGNHKLFINELFPVHEDLGVEKVLFDDTKDGVSIISKYIEKGKMVGVDKNWPARFLLHLMELNTENKYINASFIIDTLRMCKDEEEKELMRNASHINDMAMEKLQNLLKEGLTEKQMAQRLATIYEELGADGFSFNPIIAYGKNGADPHAHCGAQNVKEGDCIILDIGCIKDNYCSDMTRTVFYKSAPQKAKEIFNIVLEANKRAIAMVKPGVRFCDIDNAAREYITEKGYGKYFTHRTGHSIGIETHDMGDVSAINTDILKPGMIFSVEPGIYLPGEFGVRIEDLILVTEDGYEILNKYN</sequence>
<keyword evidence="4" id="KW-0378">Hydrolase</keyword>
<dbReference type="Gene3D" id="3.90.230.10">
    <property type="entry name" value="Creatinase/methionine aminopeptidase superfamily"/>
    <property type="match status" value="1"/>
</dbReference>
<keyword evidence="1" id="KW-0175">Coiled coil</keyword>
<evidence type="ECO:0000313" key="5">
    <source>
        <dbReference type="Proteomes" id="UP000776700"/>
    </source>
</evidence>
<dbReference type="SUPFAM" id="SSF53092">
    <property type="entry name" value="Creatinase/prolidase N-terminal domain"/>
    <property type="match status" value="1"/>
</dbReference>
<evidence type="ECO:0000256" key="1">
    <source>
        <dbReference type="SAM" id="Coils"/>
    </source>
</evidence>
<dbReference type="EMBL" id="DYUB01000057">
    <property type="protein sequence ID" value="HJG95774.1"/>
    <property type="molecule type" value="Genomic_DNA"/>
</dbReference>
<feature type="domain" description="Peptidase M24" evidence="2">
    <location>
        <begin position="138"/>
        <end position="341"/>
    </location>
</feature>
<dbReference type="Pfam" id="PF00557">
    <property type="entry name" value="Peptidase_M24"/>
    <property type="match status" value="1"/>
</dbReference>
<dbReference type="AlphaFoldDB" id="A0A921MZX0"/>
<keyword evidence="4" id="KW-0031">Aminopeptidase</keyword>
<keyword evidence="4" id="KW-0645">Protease</keyword>
<comment type="caution">
    <text evidence="4">The sequence shown here is derived from an EMBL/GenBank/DDBJ whole genome shotgun (WGS) entry which is preliminary data.</text>
</comment>
<feature type="domain" description="Creatinase N-terminal" evidence="3">
    <location>
        <begin position="5"/>
        <end position="131"/>
    </location>
</feature>
<dbReference type="InterPro" id="IPR036005">
    <property type="entry name" value="Creatinase/aminopeptidase-like"/>
</dbReference>
<evidence type="ECO:0000259" key="3">
    <source>
        <dbReference type="Pfam" id="PF01321"/>
    </source>
</evidence>
<evidence type="ECO:0000259" key="2">
    <source>
        <dbReference type="Pfam" id="PF00557"/>
    </source>
</evidence>
<dbReference type="PANTHER" id="PTHR46112:SF3">
    <property type="entry name" value="AMINOPEPTIDASE YPDF"/>
    <property type="match status" value="1"/>
</dbReference>
<proteinExistence type="predicted"/>
<dbReference type="InterPro" id="IPR029149">
    <property type="entry name" value="Creatin/AminoP/Spt16_N"/>
</dbReference>
<organism evidence="4 5">
    <name type="scientific">Romboutsia timonensis</name>
    <dbReference type="NCBI Taxonomy" id="1776391"/>
    <lineage>
        <taxon>Bacteria</taxon>
        <taxon>Bacillati</taxon>
        <taxon>Bacillota</taxon>
        <taxon>Clostridia</taxon>
        <taxon>Peptostreptococcales</taxon>
        <taxon>Peptostreptococcaceae</taxon>
        <taxon>Romboutsia</taxon>
    </lineage>
</organism>
<dbReference type="Gene3D" id="3.40.350.10">
    <property type="entry name" value="Creatinase/prolidase N-terminal domain"/>
    <property type="match status" value="1"/>
</dbReference>
<name>A0A921MZX0_9FIRM</name>
<feature type="coiled-coil region" evidence="1">
    <location>
        <begin position="140"/>
        <end position="171"/>
    </location>
</feature>
<protein>
    <submittedName>
        <fullName evidence="4">Aminopeptidase P family protein</fullName>
    </submittedName>
</protein>
<gene>
    <name evidence="4" type="ORF">K8V90_01575</name>
</gene>
<dbReference type="CDD" id="cd01092">
    <property type="entry name" value="APP-like"/>
    <property type="match status" value="1"/>
</dbReference>
<dbReference type="InterPro" id="IPR000994">
    <property type="entry name" value="Pept_M24"/>
</dbReference>
<dbReference type="InterPro" id="IPR000587">
    <property type="entry name" value="Creatinase_N"/>
</dbReference>
<dbReference type="PANTHER" id="PTHR46112">
    <property type="entry name" value="AMINOPEPTIDASE"/>
    <property type="match status" value="1"/>
</dbReference>
<dbReference type="GO" id="GO:0004177">
    <property type="term" value="F:aminopeptidase activity"/>
    <property type="evidence" value="ECO:0007669"/>
    <property type="project" value="UniProtKB-KW"/>
</dbReference>
<dbReference type="InterPro" id="IPR050659">
    <property type="entry name" value="Peptidase_M24B"/>
</dbReference>
<reference evidence="4" key="2">
    <citation type="submission" date="2021-09" db="EMBL/GenBank/DDBJ databases">
        <authorList>
            <person name="Gilroy R."/>
        </authorList>
    </citation>
    <scope>NUCLEOTIDE SEQUENCE</scope>
    <source>
        <strain evidence="4">1277</strain>
    </source>
</reference>
<reference evidence="4" key="1">
    <citation type="journal article" date="2021" name="PeerJ">
        <title>Extensive microbial diversity within the chicken gut microbiome revealed by metagenomics and culture.</title>
        <authorList>
            <person name="Gilroy R."/>
            <person name="Ravi A."/>
            <person name="Getino M."/>
            <person name="Pursley I."/>
            <person name="Horton D.L."/>
            <person name="Alikhan N.F."/>
            <person name="Baker D."/>
            <person name="Gharbi K."/>
            <person name="Hall N."/>
            <person name="Watson M."/>
            <person name="Adriaenssens E.M."/>
            <person name="Foster-Nyarko E."/>
            <person name="Jarju S."/>
            <person name="Secka A."/>
            <person name="Antonio M."/>
            <person name="Oren A."/>
            <person name="Chaudhuri R.R."/>
            <person name="La Ragione R."/>
            <person name="Hildebrand F."/>
            <person name="Pallen M.J."/>
        </authorList>
    </citation>
    <scope>NUCLEOTIDE SEQUENCE</scope>
    <source>
        <strain evidence="4">1277</strain>
    </source>
</reference>